<keyword evidence="8" id="KW-0625">Polysaccharide transport</keyword>
<comment type="similarity">
    <text evidence="2">Belongs to the BexD/CtrA/VexA family.</text>
</comment>
<dbReference type="GO" id="GO:0015159">
    <property type="term" value="F:polysaccharide transmembrane transporter activity"/>
    <property type="evidence" value="ECO:0007669"/>
    <property type="project" value="InterPro"/>
</dbReference>
<evidence type="ECO:0000256" key="14">
    <source>
        <dbReference type="ARBA" id="ARBA00023288"/>
    </source>
</evidence>
<keyword evidence="12" id="KW-0564">Palmitate</keyword>
<keyword evidence="4" id="KW-1134">Transmembrane beta strand</keyword>
<accession>A0AAW9PQC3</accession>
<feature type="compositionally biased region" description="Pro residues" evidence="15">
    <location>
        <begin position="45"/>
        <end position="60"/>
    </location>
</feature>
<dbReference type="InterPro" id="IPR049712">
    <property type="entry name" value="Poly_export"/>
</dbReference>
<dbReference type="GO" id="GO:0046930">
    <property type="term" value="C:pore complex"/>
    <property type="evidence" value="ECO:0007669"/>
    <property type="project" value="UniProtKB-KW"/>
</dbReference>
<evidence type="ECO:0000256" key="2">
    <source>
        <dbReference type="ARBA" id="ARBA00009450"/>
    </source>
</evidence>
<evidence type="ECO:0000259" key="16">
    <source>
        <dbReference type="Pfam" id="PF02563"/>
    </source>
</evidence>
<keyword evidence="10" id="KW-0626">Porin</keyword>
<comment type="subcellular location">
    <subcellularLocation>
        <location evidence="1">Cell outer membrane</location>
        <topology evidence="1">Multi-pass membrane protein</topology>
    </subcellularLocation>
</comment>
<dbReference type="GO" id="GO:0006811">
    <property type="term" value="P:monoatomic ion transport"/>
    <property type="evidence" value="ECO:0007669"/>
    <property type="project" value="UniProtKB-KW"/>
</dbReference>
<keyword evidence="7" id="KW-0732">Signal</keyword>
<evidence type="ECO:0000259" key="18">
    <source>
        <dbReference type="Pfam" id="PF22461"/>
    </source>
</evidence>
<dbReference type="InterPro" id="IPR003715">
    <property type="entry name" value="Poly_export_N"/>
</dbReference>
<evidence type="ECO:0000256" key="3">
    <source>
        <dbReference type="ARBA" id="ARBA00022448"/>
    </source>
</evidence>
<organism evidence="19 20">
    <name type="scientific">Tumidithrix elongata BACA0141</name>
    <dbReference type="NCBI Taxonomy" id="2716417"/>
    <lineage>
        <taxon>Bacteria</taxon>
        <taxon>Bacillati</taxon>
        <taxon>Cyanobacteriota</taxon>
        <taxon>Cyanophyceae</taxon>
        <taxon>Pseudanabaenales</taxon>
        <taxon>Pseudanabaenaceae</taxon>
        <taxon>Tumidithrix</taxon>
        <taxon>Tumidithrix elongata</taxon>
    </lineage>
</organism>
<keyword evidence="9" id="KW-0406">Ion transport</keyword>
<reference evidence="19" key="1">
    <citation type="submission" date="2024-01" db="EMBL/GenBank/DDBJ databases">
        <title>Bank of Algae and Cyanobacteria of the Azores (BACA) strain genomes.</title>
        <authorList>
            <person name="Luz R."/>
            <person name="Cordeiro R."/>
            <person name="Fonseca A."/>
            <person name="Goncalves V."/>
        </authorList>
    </citation>
    <scope>NUCLEOTIDE SEQUENCE</scope>
    <source>
        <strain evidence="19">BACA0141</strain>
    </source>
</reference>
<keyword evidence="13" id="KW-0998">Cell outer membrane</keyword>
<dbReference type="GO" id="GO:0009279">
    <property type="term" value="C:cell outer membrane"/>
    <property type="evidence" value="ECO:0007669"/>
    <property type="project" value="UniProtKB-SubCell"/>
</dbReference>
<keyword evidence="5" id="KW-0762">Sugar transport</keyword>
<evidence type="ECO:0000256" key="11">
    <source>
        <dbReference type="ARBA" id="ARBA00023136"/>
    </source>
</evidence>
<feature type="domain" description="SLBB" evidence="18">
    <location>
        <begin position="305"/>
        <end position="382"/>
    </location>
</feature>
<gene>
    <name evidence="19" type="ORF">V2H45_07370</name>
</gene>
<dbReference type="AlphaFoldDB" id="A0AAW9PQC3"/>
<evidence type="ECO:0000256" key="13">
    <source>
        <dbReference type="ARBA" id="ARBA00023237"/>
    </source>
</evidence>
<keyword evidence="3" id="KW-0813">Transport</keyword>
<evidence type="ECO:0000313" key="19">
    <source>
        <dbReference type="EMBL" id="MEE3716559.1"/>
    </source>
</evidence>
<keyword evidence="11" id="KW-0472">Membrane</keyword>
<evidence type="ECO:0000256" key="5">
    <source>
        <dbReference type="ARBA" id="ARBA00022597"/>
    </source>
</evidence>
<sequence>MKLWLDLRQLSNTIPLLCVLGFPTSVLAQSTIKPSLKPTSQPSAQVPPQPSTTPVPPLPATPSNLLDSAGLNAPSLNVGSPVEIESYILGSGDSLKIDIFNVPELSGIQAIAPDGTINISLVGAIKVEGLSIVEATNVLRAKLAPYLVRNIVNLSLASPRPVNIALVGEVNRPGTLQLVYTATGVQAATLTRALNAASGVTSRADISNIQVSRSEGGGRRRLIKINLLDLLQRGDVSQDIRILDGDSILVPRIADVAVSQPRTVGNSSFSPDTFSIQVVLAGEVNRVGAQTLTYSRNGTTPTGLTGATGQAGQAGIGGPTTISRALQAAGGITEIADIRNIQVSRLDSNGGRSTFTVNLLELITKADITQDVQLVDGDTITVPKLAKLNPTEYGLIAKATFSPTTINVQMVGELVRPGLLQLRPNARFTEAITAAGGITNNGDWRAVELYHLNPDGTVTRRDLTADLNLPLNEESNPGLRDRDVIVVRPSFGAGILQSVTKFLGDIVTPFALINNLFK</sequence>
<comment type="caution">
    <text evidence="19">The sequence shown here is derived from an EMBL/GenBank/DDBJ whole genome shotgun (WGS) entry which is preliminary data.</text>
</comment>
<evidence type="ECO:0000256" key="4">
    <source>
        <dbReference type="ARBA" id="ARBA00022452"/>
    </source>
</evidence>
<dbReference type="InterPro" id="IPR019554">
    <property type="entry name" value="Soluble_ligand-bd"/>
</dbReference>
<protein>
    <submittedName>
        <fullName evidence="19">SLBB domain-containing protein</fullName>
    </submittedName>
</protein>
<evidence type="ECO:0000256" key="7">
    <source>
        <dbReference type="ARBA" id="ARBA00022729"/>
    </source>
</evidence>
<dbReference type="PANTHER" id="PTHR33619">
    <property type="entry name" value="POLYSACCHARIDE EXPORT PROTEIN GFCE-RELATED"/>
    <property type="match status" value="1"/>
</dbReference>
<evidence type="ECO:0000256" key="6">
    <source>
        <dbReference type="ARBA" id="ARBA00022692"/>
    </source>
</evidence>
<dbReference type="EMBL" id="JAZBJZ010000021">
    <property type="protein sequence ID" value="MEE3716559.1"/>
    <property type="molecule type" value="Genomic_DNA"/>
</dbReference>
<dbReference type="Proteomes" id="UP001333818">
    <property type="component" value="Unassembled WGS sequence"/>
</dbReference>
<name>A0AAW9PQC3_9CYAN</name>
<keyword evidence="14" id="KW-0449">Lipoprotein</keyword>
<feature type="region of interest" description="Disordered" evidence="15">
    <location>
        <begin position="34"/>
        <end position="63"/>
    </location>
</feature>
<proteinExistence type="inferred from homology"/>
<dbReference type="Pfam" id="PF02563">
    <property type="entry name" value="Poly_export"/>
    <property type="match status" value="1"/>
</dbReference>
<evidence type="ECO:0000256" key="1">
    <source>
        <dbReference type="ARBA" id="ARBA00004571"/>
    </source>
</evidence>
<evidence type="ECO:0000256" key="12">
    <source>
        <dbReference type="ARBA" id="ARBA00023139"/>
    </source>
</evidence>
<dbReference type="Gene3D" id="3.10.560.10">
    <property type="entry name" value="Outer membrane lipoprotein wza domain like"/>
    <property type="match status" value="3"/>
</dbReference>
<keyword evidence="6" id="KW-0812">Transmembrane</keyword>
<evidence type="ECO:0000256" key="8">
    <source>
        <dbReference type="ARBA" id="ARBA00023047"/>
    </source>
</evidence>
<dbReference type="Pfam" id="PF22461">
    <property type="entry name" value="SLBB_2"/>
    <property type="match status" value="2"/>
</dbReference>
<dbReference type="Gene3D" id="3.30.1950.10">
    <property type="entry name" value="wza like domain"/>
    <property type="match status" value="1"/>
</dbReference>
<dbReference type="GO" id="GO:0015288">
    <property type="term" value="F:porin activity"/>
    <property type="evidence" value="ECO:0007669"/>
    <property type="project" value="UniProtKB-KW"/>
</dbReference>
<dbReference type="RefSeq" id="WP_330482987.1">
    <property type="nucleotide sequence ID" value="NZ_JAZBJZ010000021.1"/>
</dbReference>
<dbReference type="PANTHER" id="PTHR33619:SF3">
    <property type="entry name" value="POLYSACCHARIDE EXPORT PROTEIN GFCE-RELATED"/>
    <property type="match status" value="1"/>
</dbReference>
<keyword evidence="20" id="KW-1185">Reference proteome</keyword>
<feature type="domain" description="Soluble ligand binding" evidence="17">
    <location>
        <begin position="408"/>
        <end position="460"/>
    </location>
</feature>
<dbReference type="InterPro" id="IPR054765">
    <property type="entry name" value="SLBB_dom"/>
</dbReference>
<feature type="domain" description="Polysaccharide export protein N-terminal" evidence="16">
    <location>
        <begin position="85"/>
        <end position="156"/>
    </location>
</feature>
<feature type="domain" description="SLBB" evidence="18">
    <location>
        <begin position="165"/>
        <end position="250"/>
    </location>
</feature>
<dbReference type="Pfam" id="PF10531">
    <property type="entry name" value="SLBB"/>
    <property type="match status" value="1"/>
</dbReference>
<evidence type="ECO:0000259" key="17">
    <source>
        <dbReference type="Pfam" id="PF10531"/>
    </source>
</evidence>
<evidence type="ECO:0000256" key="15">
    <source>
        <dbReference type="SAM" id="MobiDB-lite"/>
    </source>
</evidence>
<evidence type="ECO:0000256" key="10">
    <source>
        <dbReference type="ARBA" id="ARBA00023114"/>
    </source>
</evidence>
<evidence type="ECO:0000256" key="9">
    <source>
        <dbReference type="ARBA" id="ARBA00023065"/>
    </source>
</evidence>
<evidence type="ECO:0000313" key="20">
    <source>
        <dbReference type="Proteomes" id="UP001333818"/>
    </source>
</evidence>